<evidence type="ECO:0000256" key="1">
    <source>
        <dbReference type="SAM" id="MobiDB-lite"/>
    </source>
</evidence>
<evidence type="ECO:0000259" key="2">
    <source>
        <dbReference type="PROSITE" id="PS50011"/>
    </source>
</evidence>
<sequence length="192" mass="21223">NPPTHTHTYAAGPDAAADSAEQQEARLTNPRWLAPEVILAQRSTQAGDVYSFGIIMYELLTWLMPYGDFESLQVVVQHSMWNDSLPVFRPDLPPDEELPQVSHGSGSLAAYKQLMAECWAQRPEDRPSFSKAAVRLQTIIHWEQAFSAVRASMAALLPAGSSGTQSSDALPAILPKNVSRADYWTEARQDNE</sequence>
<dbReference type="Pfam" id="PF07714">
    <property type="entry name" value="PK_Tyr_Ser-Thr"/>
    <property type="match status" value="1"/>
</dbReference>
<dbReference type="InterPro" id="IPR050167">
    <property type="entry name" value="Ser_Thr_protein_kinase"/>
</dbReference>
<feature type="region of interest" description="Disordered" evidence="1">
    <location>
        <begin position="1"/>
        <end position="26"/>
    </location>
</feature>
<dbReference type="PROSITE" id="PS50011">
    <property type="entry name" value="PROTEIN_KINASE_DOM"/>
    <property type="match status" value="1"/>
</dbReference>
<dbReference type="GO" id="GO:0005737">
    <property type="term" value="C:cytoplasm"/>
    <property type="evidence" value="ECO:0007669"/>
    <property type="project" value="TreeGrafter"/>
</dbReference>
<feature type="domain" description="Protein kinase" evidence="2">
    <location>
        <begin position="1"/>
        <end position="140"/>
    </location>
</feature>
<keyword evidence="4" id="KW-1185">Reference proteome</keyword>
<comment type="caution">
    <text evidence="3">The sequence shown here is derived from an EMBL/GenBank/DDBJ whole genome shotgun (WGS) entry which is preliminary data.</text>
</comment>
<protein>
    <submittedName>
        <fullName evidence="3">Putative serine/threonine-protein kinase</fullName>
    </submittedName>
</protein>
<dbReference type="Proteomes" id="UP000236333">
    <property type="component" value="Unassembled WGS sequence"/>
</dbReference>
<accession>A0A2J7ZIQ0</accession>
<gene>
    <name evidence="3" type="ORF">TSOC_014049</name>
</gene>
<reference evidence="3 4" key="1">
    <citation type="journal article" date="2017" name="Mol. Biol. Evol.">
        <title>The 4-celled Tetrabaena socialis nuclear genome reveals the essential components for genetic control of cell number at the origin of multicellularity in the volvocine lineage.</title>
        <authorList>
            <person name="Featherston J."/>
            <person name="Arakaki Y."/>
            <person name="Hanschen E.R."/>
            <person name="Ferris P.J."/>
            <person name="Michod R.E."/>
            <person name="Olson B.J.S.C."/>
            <person name="Nozaki H."/>
            <person name="Durand P.M."/>
        </authorList>
    </citation>
    <scope>NUCLEOTIDE SEQUENCE [LARGE SCALE GENOMIC DNA]</scope>
    <source>
        <strain evidence="3 4">NIES-571</strain>
    </source>
</reference>
<dbReference type="GO" id="GO:0007165">
    <property type="term" value="P:signal transduction"/>
    <property type="evidence" value="ECO:0007669"/>
    <property type="project" value="TreeGrafter"/>
</dbReference>
<keyword evidence="3" id="KW-0808">Transferase</keyword>
<dbReference type="GO" id="GO:0005524">
    <property type="term" value="F:ATP binding"/>
    <property type="evidence" value="ECO:0007669"/>
    <property type="project" value="InterPro"/>
</dbReference>
<feature type="non-terminal residue" evidence="3">
    <location>
        <position position="1"/>
    </location>
</feature>
<dbReference type="AlphaFoldDB" id="A0A2J7ZIQ0"/>
<dbReference type="EMBL" id="PGGS01001668">
    <property type="protein sequence ID" value="PNH00143.1"/>
    <property type="molecule type" value="Genomic_DNA"/>
</dbReference>
<feature type="compositionally biased region" description="Low complexity" evidence="1">
    <location>
        <begin position="10"/>
        <end position="22"/>
    </location>
</feature>
<dbReference type="InterPro" id="IPR011009">
    <property type="entry name" value="Kinase-like_dom_sf"/>
</dbReference>
<name>A0A2J7ZIQ0_9CHLO</name>
<proteinExistence type="predicted"/>
<evidence type="ECO:0000313" key="3">
    <source>
        <dbReference type="EMBL" id="PNH00143.1"/>
    </source>
</evidence>
<dbReference type="SUPFAM" id="SSF56112">
    <property type="entry name" value="Protein kinase-like (PK-like)"/>
    <property type="match status" value="1"/>
</dbReference>
<keyword evidence="3" id="KW-0418">Kinase</keyword>
<dbReference type="PANTHER" id="PTHR23257">
    <property type="entry name" value="SERINE-THREONINE PROTEIN KINASE"/>
    <property type="match status" value="1"/>
</dbReference>
<dbReference type="OrthoDB" id="538364at2759"/>
<organism evidence="3 4">
    <name type="scientific">Tetrabaena socialis</name>
    <dbReference type="NCBI Taxonomy" id="47790"/>
    <lineage>
        <taxon>Eukaryota</taxon>
        <taxon>Viridiplantae</taxon>
        <taxon>Chlorophyta</taxon>
        <taxon>core chlorophytes</taxon>
        <taxon>Chlorophyceae</taxon>
        <taxon>CS clade</taxon>
        <taxon>Chlamydomonadales</taxon>
        <taxon>Tetrabaenaceae</taxon>
        <taxon>Tetrabaena</taxon>
    </lineage>
</organism>
<dbReference type="GO" id="GO:0004672">
    <property type="term" value="F:protein kinase activity"/>
    <property type="evidence" value="ECO:0007669"/>
    <property type="project" value="InterPro"/>
</dbReference>
<dbReference type="InterPro" id="IPR001245">
    <property type="entry name" value="Ser-Thr/Tyr_kinase_cat_dom"/>
</dbReference>
<evidence type="ECO:0000313" key="4">
    <source>
        <dbReference type="Proteomes" id="UP000236333"/>
    </source>
</evidence>
<dbReference type="PANTHER" id="PTHR23257:SF963">
    <property type="entry name" value="AT08303P"/>
    <property type="match status" value="1"/>
</dbReference>
<dbReference type="InterPro" id="IPR000719">
    <property type="entry name" value="Prot_kinase_dom"/>
</dbReference>
<dbReference type="Gene3D" id="1.10.510.10">
    <property type="entry name" value="Transferase(Phosphotransferase) domain 1"/>
    <property type="match status" value="1"/>
</dbReference>